<dbReference type="SMART" id="SM00391">
    <property type="entry name" value="MBD"/>
    <property type="match status" value="1"/>
</dbReference>
<keyword evidence="2" id="KW-0479">Metal-binding</keyword>
<gene>
    <name evidence="12" type="ORF">NE237_015250</name>
</gene>
<dbReference type="GO" id="GO:0005634">
    <property type="term" value="C:nucleus"/>
    <property type="evidence" value="ECO:0007669"/>
    <property type="project" value="UniProtKB-SubCell"/>
</dbReference>
<evidence type="ECO:0000256" key="4">
    <source>
        <dbReference type="ARBA" id="ARBA00022833"/>
    </source>
</evidence>
<keyword evidence="13" id="KW-1185">Reference proteome</keyword>
<evidence type="ECO:0000259" key="11">
    <source>
        <dbReference type="PROSITE" id="PS51050"/>
    </source>
</evidence>
<evidence type="ECO:0000256" key="9">
    <source>
        <dbReference type="SAM" id="MobiDB-lite"/>
    </source>
</evidence>
<evidence type="ECO:0000256" key="6">
    <source>
        <dbReference type="ARBA" id="ARBA00023125"/>
    </source>
</evidence>
<keyword evidence="3" id="KW-0863">Zinc-finger</keyword>
<feature type="domain" description="CW-type" evidence="11">
    <location>
        <begin position="15"/>
        <end position="70"/>
    </location>
</feature>
<organism evidence="12 13">
    <name type="scientific">Protea cynaroides</name>
    <dbReference type="NCBI Taxonomy" id="273540"/>
    <lineage>
        <taxon>Eukaryota</taxon>
        <taxon>Viridiplantae</taxon>
        <taxon>Streptophyta</taxon>
        <taxon>Embryophyta</taxon>
        <taxon>Tracheophyta</taxon>
        <taxon>Spermatophyta</taxon>
        <taxon>Magnoliopsida</taxon>
        <taxon>Proteales</taxon>
        <taxon>Proteaceae</taxon>
        <taxon>Protea</taxon>
    </lineage>
</organism>
<dbReference type="EMBL" id="JAMYWD010000006">
    <property type="protein sequence ID" value="KAJ4968549.1"/>
    <property type="molecule type" value="Genomic_DNA"/>
</dbReference>
<keyword evidence="7" id="KW-0804">Transcription</keyword>
<dbReference type="GO" id="GO:0003677">
    <property type="term" value="F:DNA binding"/>
    <property type="evidence" value="ECO:0007669"/>
    <property type="project" value="UniProtKB-KW"/>
</dbReference>
<sequence length="176" mass="19799">MMKAGGGQETPKTPEKSSTVYAVQCGECFKWRLIPTKVEFEDIRSKFIENPWFCNRKSDMSCEDPADIEYGTGQIWAIDKPNLPKTPVGYERILVLRRDFSKFDAYYITPTGKRVRAPSEVEKFLGANPKYNDVAVSDFSFAVPKIMEDTIPRNVGGKSCSGSSSKKMKTSQVDDD</sequence>
<name>A0A9Q0QR20_9MAGN</name>
<dbReference type="PANTHER" id="PTHR12396">
    <property type="entry name" value="METHYL-CPG BINDING PROTEIN, MBD"/>
    <property type="match status" value="1"/>
</dbReference>
<accession>A0A9Q0QR20</accession>
<proteinExistence type="predicted"/>
<keyword evidence="5" id="KW-0805">Transcription regulation</keyword>
<dbReference type="OrthoDB" id="10072024at2759"/>
<keyword evidence="6" id="KW-0238">DNA-binding</keyword>
<dbReference type="InterPro" id="IPR011124">
    <property type="entry name" value="Znf_CW"/>
</dbReference>
<dbReference type="GO" id="GO:0008270">
    <property type="term" value="F:zinc ion binding"/>
    <property type="evidence" value="ECO:0007669"/>
    <property type="project" value="UniProtKB-KW"/>
</dbReference>
<evidence type="ECO:0000256" key="2">
    <source>
        <dbReference type="ARBA" id="ARBA00022723"/>
    </source>
</evidence>
<feature type="domain" description="MBD" evidence="10">
    <location>
        <begin position="76"/>
        <end position="146"/>
    </location>
</feature>
<evidence type="ECO:0000313" key="12">
    <source>
        <dbReference type="EMBL" id="KAJ4968549.1"/>
    </source>
</evidence>
<dbReference type="InterPro" id="IPR001739">
    <property type="entry name" value="Methyl_CpG_DNA-bd"/>
</dbReference>
<dbReference type="PROSITE" id="PS50982">
    <property type="entry name" value="MBD"/>
    <property type="match status" value="1"/>
</dbReference>
<evidence type="ECO:0000313" key="13">
    <source>
        <dbReference type="Proteomes" id="UP001141806"/>
    </source>
</evidence>
<feature type="compositionally biased region" description="Low complexity" evidence="9">
    <location>
        <begin position="156"/>
        <end position="165"/>
    </location>
</feature>
<dbReference type="PROSITE" id="PS51050">
    <property type="entry name" value="ZF_CW"/>
    <property type="match status" value="1"/>
</dbReference>
<evidence type="ECO:0000256" key="7">
    <source>
        <dbReference type="ARBA" id="ARBA00023163"/>
    </source>
</evidence>
<evidence type="ECO:0000256" key="1">
    <source>
        <dbReference type="ARBA" id="ARBA00004123"/>
    </source>
</evidence>
<keyword evidence="4" id="KW-0862">Zinc</keyword>
<dbReference type="SUPFAM" id="SSF54171">
    <property type="entry name" value="DNA-binding domain"/>
    <property type="match status" value="1"/>
</dbReference>
<protein>
    <submittedName>
        <fullName evidence="12">Uncharacterized protein</fullName>
    </submittedName>
</protein>
<dbReference type="InterPro" id="IPR016177">
    <property type="entry name" value="DNA-bd_dom_sf"/>
</dbReference>
<dbReference type="PANTHER" id="PTHR12396:SF10">
    <property type="entry name" value="METHYL-CPG-BINDING DOMAIN-CONTAINING PROTEIN 1-RELATED"/>
    <property type="match status" value="1"/>
</dbReference>
<feature type="region of interest" description="Disordered" evidence="9">
    <location>
        <begin position="153"/>
        <end position="176"/>
    </location>
</feature>
<dbReference type="Gene3D" id="3.30.890.10">
    <property type="entry name" value="Methyl-cpg-binding Protein 2, Chain A"/>
    <property type="match status" value="1"/>
</dbReference>
<dbReference type="Proteomes" id="UP001141806">
    <property type="component" value="Unassembled WGS sequence"/>
</dbReference>
<dbReference type="Gene3D" id="3.30.40.100">
    <property type="match status" value="1"/>
</dbReference>
<dbReference type="Pfam" id="PF01429">
    <property type="entry name" value="MBD"/>
    <property type="match status" value="1"/>
</dbReference>
<evidence type="ECO:0000259" key="10">
    <source>
        <dbReference type="PROSITE" id="PS50982"/>
    </source>
</evidence>
<evidence type="ECO:0000256" key="8">
    <source>
        <dbReference type="ARBA" id="ARBA00023242"/>
    </source>
</evidence>
<dbReference type="CDD" id="cd01396">
    <property type="entry name" value="MeCP2_MBD"/>
    <property type="match status" value="1"/>
</dbReference>
<keyword evidence="8" id="KW-0539">Nucleus</keyword>
<reference evidence="12" key="1">
    <citation type="journal article" date="2023" name="Plant J.">
        <title>The genome of the king protea, Protea cynaroides.</title>
        <authorList>
            <person name="Chang J."/>
            <person name="Duong T.A."/>
            <person name="Schoeman C."/>
            <person name="Ma X."/>
            <person name="Roodt D."/>
            <person name="Barker N."/>
            <person name="Li Z."/>
            <person name="Van de Peer Y."/>
            <person name="Mizrachi E."/>
        </authorList>
    </citation>
    <scope>NUCLEOTIDE SEQUENCE</scope>
    <source>
        <tissue evidence="12">Young leaves</tissue>
    </source>
</reference>
<dbReference type="Pfam" id="PF07496">
    <property type="entry name" value="zf-CW"/>
    <property type="match status" value="1"/>
</dbReference>
<comment type="subcellular location">
    <subcellularLocation>
        <location evidence="1">Nucleus</location>
    </subcellularLocation>
</comment>
<dbReference type="AlphaFoldDB" id="A0A9Q0QR20"/>
<comment type="caution">
    <text evidence="12">The sequence shown here is derived from an EMBL/GenBank/DDBJ whole genome shotgun (WGS) entry which is preliminary data.</text>
</comment>
<evidence type="ECO:0000256" key="5">
    <source>
        <dbReference type="ARBA" id="ARBA00023015"/>
    </source>
</evidence>
<evidence type="ECO:0000256" key="3">
    <source>
        <dbReference type="ARBA" id="ARBA00022771"/>
    </source>
</evidence>